<dbReference type="Proteomes" id="UP000541033">
    <property type="component" value="Unassembled WGS sequence"/>
</dbReference>
<feature type="transmembrane region" description="Helical" evidence="8">
    <location>
        <begin position="40"/>
        <end position="61"/>
    </location>
</feature>
<feature type="transmembrane region" description="Helical" evidence="8">
    <location>
        <begin position="145"/>
        <end position="165"/>
    </location>
</feature>
<dbReference type="Pfam" id="PF02133">
    <property type="entry name" value="Transp_cyt_pur"/>
    <property type="match status" value="1"/>
</dbReference>
<evidence type="ECO:0000256" key="8">
    <source>
        <dbReference type="SAM" id="Phobius"/>
    </source>
</evidence>
<evidence type="ECO:0000256" key="2">
    <source>
        <dbReference type="ARBA" id="ARBA00008974"/>
    </source>
</evidence>
<dbReference type="EMBL" id="JAAMOX010000002">
    <property type="protein sequence ID" value="NIH54944.1"/>
    <property type="molecule type" value="Genomic_DNA"/>
</dbReference>
<evidence type="ECO:0000256" key="4">
    <source>
        <dbReference type="ARBA" id="ARBA00022692"/>
    </source>
</evidence>
<reference evidence="9 11" key="1">
    <citation type="submission" date="2020-02" db="EMBL/GenBank/DDBJ databases">
        <title>Sequencing the genomes of 1000 actinobacteria strains.</title>
        <authorList>
            <person name="Klenk H.-P."/>
        </authorList>
    </citation>
    <scope>NUCLEOTIDE SEQUENCE [LARGE SCALE GENOMIC DNA]</scope>
    <source>
        <strain evidence="9 11">DSM 27960</strain>
    </source>
</reference>
<feature type="transmembrane region" description="Helical" evidence="8">
    <location>
        <begin position="326"/>
        <end position="348"/>
    </location>
</feature>
<evidence type="ECO:0000313" key="11">
    <source>
        <dbReference type="Proteomes" id="UP000541033"/>
    </source>
</evidence>
<keyword evidence="6 7" id="KW-0472">Membrane</keyword>
<evidence type="ECO:0000313" key="9">
    <source>
        <dbReference type="EMBL" id="NIH54049.1"/>
    </source>
</evidence>
<keyword evidence="4 8" id="KW-0812">Transmembrane</keyword>
<protein>
    <submittedName>
        <fullName evidence="9">NCS1 nucleoside transporter family</fullName>
    </submittedName>
</protein>
<evidence type="ECO:0000256" key="6">
    <source>
        <dbReference type="ARBA" id="ARBA00023136"/>
    </source>
</evidence>
<feature type="transmembrane region" description="Helical" evidence="8">
    <location>
        <begin position="403"/>
        <end position="423"/>
    </location>
</feature>
<keyword evidence="5 8" id="KW-1133">Transmembrane helix</keyword>
<dbReference type="RefSeq" id="WP_243848603.1">
    <property type="nucleotide sequence ID" value="NZ_JAAMOX010000001.1"/>
</dbReference>
<organism evidence="9 11">
    <name type="scientific">Lysinibacter cavernae</name>
    <dbReference type="NCBI Taxonomy" id="1640652"/>
    <lineage>
        <taxon>Bacteria</taxon>
        <taxon>Bacillati</taxon>
        <taxon>Actinomycetota</taxon>
        <taxon>Actinomycetes</taxon>
        <taxon>Micrococcales</taxon>
        <taxon>Microbacteriaceae</taxon>
        <taxon>Lysinibacter</taxon>
    </lineage>
</organism>
<dbReference type="InterPro" id="IPR026030">
    <property type="entry name" value="Pur-cyt_permease_Fcy2/21/22"/>
</dbReference>
<dbReference type="GO" id="GO:0015209">
    <property type="term" value="F:cytosine transmembrane transporter activity"/>
    <property type="evidence" value="ECO:0007669"/>
    <property type="project" value="InterPro"/>
</dbReference>
<comment type="subcellular location">
    <subcellularLocation>
        <location evidence="1">Membrane</location>
        <topology evidence="1">Multi-pass membrane protein</topology>
    </subcellularLocation>
</comment>
<sequence>MSAPGTTSGSIWQRMNNRLDENSEGHGPIRGTLSLGRIGMIWLASNLVVTTMLTGTLFVPGVTFVEALIFIVLGTVLGAIVLVAVGTMGTRTGLSTMSLTRGSFGIKGSFVPVAANVVILMGWSWVQAMLAGVTVNYLVAEATGFSNPILFSVLCELVVVALAIFGHEGISKVEPWLGLVILAFMGYVFTVAFTSSPIAEYVAIPADKALGYTGVVVLDIVISTAISWTVLSADITRFAKTQKGAVLGTGIGYIVSTVLAMTLGVVAISYVILNGGEAVSFDPTIVVASFGAPLAIVILLSVLATNTMAVYGMVTSIVNAQSKRKIRFLPTALVVGFISIFGSSWLALLDQFTAFLTVIGSLFVPVFAIMIIDYYVINKGFYGKDILNENGGGRYWFKRGINWAAVIIWAACATLSFMLTYVWVSPIGATIPTFIVTVILYLSWSLATKRMVTERTPSTHLLDQGAAE</sequence>
<dbReference type="EMBL" id="JAAMOX010000001">
    <property type="protein sequence ID" value="NIH54049.1"/>
    <property type="molecule type" value="Genomic_DNA"/>
</dbReference>
<dbReference type="PANTHER" id="PTHR30569:SF0">
    <property type="entry name" value="CYTOSINE PERMEASE"/>
    <property type="match status" value="1"/>
</dbReference>
<evidence type="ECO:0000256" key="7">
    <source>
        <dbReference type="PIRNR" id="PIRNR002744"/>
    </source>
</evidence>
<feature type="transmembrane region" description="Helical" evidence="8">
    <location>
        <begin position="285"/>
        <end position="314"/>
    </location>
</feature>
<dbReference type="InterPro" id="IPR030191">
    <property type="entry name" value="CodB"/>
</dbReference>
<keyword evidence="3 7" id="KW-0813">Transport</keyword>
<feature type="transmembrane region" description="Helical" evidence="8">
    <location>
        <begin position="210"/>
        <end position="231"/>
    </location>
</feature>
<proteinExistence type="inferred from homology"/>
<feature type="transmembrane region" description="Helical" evidence="8">
    <location>
        <begin position="354"/>
        <end position="377"/>
    </location>
</feature>
<feature type="transmembrane region" description="Helical" evidence="8">
    <location>
        <begin position="251"/>
        <end position="273"/>
    </location>
</feature>
<dbReference type="AlphaFoldDB" id="A0A7X5R1V2"/>
<evidence type="ECO:0000256" key="1">
    <source>
        <dbReference type="ARBA" id="ARBA00004141"/>
    </source>
</evidence>
<accession>A0A7X5R1V2</accession>
<feature type="transmembrane region" description="Helical" evidence="8">
    <location>
        <begin position="67"/>
        <end position="89"/>
    </location>
</feature>
<name>A0A7X5R1V2_9MICO</name>
<evidence type="ECO:0000256" key="5">
    <source>
        <dbReference type="ARBA" id="ARBA00022989"/>
    </source>
</evidence>
<dbReference type="InterPro" id="IPR001248">
    <property type="entry name" value="Pur-cyt_permease"/>
</dbReference>
<evidence type="ECO:0000256" key="3">
    <source>
        <dbReference type="ARBA" id="ARBA00022448"/>
    </source>
</evidence>
<comment type="caution">
    <text evidence="9">The sequence shown here is derived from an EMBL/GenBank/DDBJ whole genome shotgun (WGS) entry which is preliminary data.</text>
</comment>
<dbReference type="PANTHER" id="PTHR30569">
    <property type="entry name" value="CYTOSINE TRANSPORTER CODB"/>
    <property type="match status" value="1"/>
</dbReference>
<dbReference type="PIRSF" id="PIRSF002744">
    <property type="entry name" value="Pur-cyt_permease"/>
    <property type="match status" value="1"/>
</dbReference>
<keyword evidence="11" id="KW-1185">Reference proteome</keyword>
<feature type="transmembrane region" description="Helical" evidence="8">
    <location>
        <begin position="429"/>
        <end position="447"/>
    </location>
</feature>
<dbReference type="Gene3D" id="1.10.4160.10">
    <property type="entry name" value="Hydantoin permease"/>
    <property type="match status" value="1"/>
</dbReference>
<feature type="transmembrane region" description="Helical" evidence="8">
    <location>
        <begin position="110"/>
        <end position="139"/>
    </location>
</feature>
<evidence type="ECO:0000313" key="10">
    <source>
        <dbReference type="EMBL" id="NIH54944.1"/>
    </source>
</evidence>
<dbReference type="GO" id="GO:0005886">
    <property type="term" value="C:plasma membrane"/>
    <property type="evidence" value="ECO:0007669"/>
    <property type="project" value="TreeGrafter"/>
</dbReference>
<gene>
    <name evidence="9" type="ORF">FHX76_001917</name>
    <name evidence="10" type="ORF">FHX76_002840</name>
</gene>
<comment type="similarity">
    <text evidence="2 7">Belongs to the purine-cytosine permease (2.A.39) family.</text>
</comment>
<feature type="transmembrane region" description="Helical" evidence="8">
    <location>
        <begin position="177"/>
        <end position="198"/>
    </location>
</feature>